<evidence type="ECO:0000256" key="1">
    <source>
        <dbReference type="SAM" id="Phobius"/>
    </source>
</evidence>
<comment type="caution">
    <text evidence="2">The sequence shown here is derived from an EMBL/GenBank/DDBJ whole genome shotgun (WGS) entry which is preliminary data.</text>
</comment>
<feature type="transmembrane region" description="Helical" evidence="1">
    <location>
        <begin position="440"/>
        <end position="460"/>
    </location>
</feature>
<evidence type="ECO:0000313" key="2">
    <source>
        <dbReference type="EMBL" id="KAF2316551.1"/>
    </source>
</evidence>
<keyword evidence="1" id="KW-0812">Transmembrane</keyword>
<dbReference type="GO" id="GO:0042765">
    <property type="term" value="C:GPI-anchor transamidase complex"/>
    <property type="evidence" value="ECO:0007669"/>
    <property type="project" value="InterPro"/>
</dbReference>
<feature type="transmembrane region" description="Helical" evidence="1">
    <location>
        <begin position="391"/>
        <end position="419"/>
    </location>
</feature>
<dbReference type="Proteomes" id="UP000467840">
    <property type="component" value="Chromosome 15"/>
</dbReference>
<keyword evidence="1" id="KW-1133">Transmembrane helix</keyword>
<accession>A0A6A6MRW1</accession>
<evidence type="ECO:0000313" key="3">
    <source>
        <dbReference type="Proteomes" id="UP000467840"/>
    </source>
</evidence>
<feature type="transmembrane region" description="Helical" evidence="1">
    <location>
        <begin position="353"/>
        <end position="371"/>
    </location>
</feature>
<dbReference type="GO" id="GO:0016255">
    <property type="term" value="P:attachment of GPI anchor to protein"/>
    <property type="evidence" value="ECO:0007669"/>
    <property type="project" value="TreeGrafter"/>
</dbReference>
<dbReference type="PIRSF" id="PIRSF036762">
    <property type="entry name" value="GAA1"/>
    <property type="match status" value="1"/>
</dbReference>
<dbReference type="InterPro" id="IPR007246">
    <property type="entry name" value="Gaa1"/>
</dbReference>
<keyword evidence="1" id="KW-0472">Membrane</keyword>
<dbReference type="PANTHER" id="PTHR13304:SF0">
    <property type="entry name" value="GLYCOSYLPHOSPHATIDYLINOSITOL ANCHOR ATTACHMENT 1 PROTEIN"/>
    <property type="match status" value="1"/>
</dbReference>
<dbReference type="AlphaFoldDB" id="A0A6A6MRW1"/>
<sequence>MSDLGAEVSYHKFHPPQNHFHPLHFFSSPHSGIIGENFSCSSYGVNTVGIIRSPRGDGKEAIVLVTPYNFGRSDSSETLSLSIAYSVFSLLSRVTWLAKDIIWLIADSQYGEHESVAAWLRDYHTPSFTGLVSLNADACVEGNNLYISKDNSVVQGKISDGFGRAGTMAAALVLKVTDRNGLWDDTLSIYAEASNGQMPNLDLINIVNYLAVGDLSVAFYDLSWISKLIEGVIRSVNNLLEKFHQSFFLYLLTSPSKFVSVGVYMIAFALLVAPLPLVAASLYADANEVDFGMKNDKYTPIDPASNEINITFRSWKWLSAAKEVFVVHIWGVIVLLLPYFICQMRDWSPTTSFVSWVFLAMLSLLILYLILGSPFSHGYSLEKGEWAMLKSVTISAVFIGLLLMSVVNFATAEIGALMVPMCLMAQPLKPDIRAASLRSFFRVICNLVLGFVAFPPVTFLC</sequence>
<protein>
    <submittedName>
        <fullName evidence="2">Uncharacterized protein</fullName>
    </submittedName>
</protein>
<dbReference type="PANTHER" id="PTHR13304">
    <property type="entry name" value="GLYCOSYLPHOSPHATIDYLINOSITOL ANCHOR ATTACHMENT 1 PROTEIN"/>
    <property type="match status" value="1"/>
</dbReference>
<keyword evidence="3" id="KW-1185">Reference proteome</keyword>
<dbReference type="EMBL" id="JAAGAX010000005">
    <property type="protein sequence ID" value="KAF2316551.1"/>
    <property type="molecule type" value="Genomic_DNA"/>
</dbReference>
<organism evidence="2 3">
    <name type="scientific">Hevea brasiliensis</name>
    <name type="common">Para rubber tree</name>
    <name type="synonym">Siphonia brasiliensis</name>
    <dbReference type="NCBI Taxonomy" id="3981"/>
    <lineage>
        <taxon>Eukaryota</taxon>
        <taxon>Viridiplantae</taxon>
        <taxon>Streptophyta</taxon>
        <taxon>Embryophyta</taxon>
        <taxon>Tracheophyta</taxon>
        <taxon>Spermatophyta</taxon>
        <taxon>Magnoliopsida</taxon>
        <taxon>eudicotyledons</taxon>
        <taxon>Gunneridae</taxon>
        <taxon>Pentapetalae</taxon>
        <taxon>rosids</taxon>
        <taxon>fabids</taxon>
        <taxon>Malpighiales</taxon>
        <taxon>Euphorbiaceae</taxon>
        <taxon>Crotonoideae</taxon>
        <taxon>Micrandreae</taxon>
        <taxon>Hevea</taxon>
    </lineage>
</organism>
<feature type="transmembrane region" description="Helical" evidence="1">
    <location>
        <begin position="324"/>
        <end position="341"/>
    </location>
</feature>
<reference evidence="2 3" key="1">
    <citation type="journal article" date="2020" name="Mol. Plant">
        <title>The Chromosome-Based Rubber Tree Genome Provides New Insights into Spurge Genome Evolution and Rubber Biosynthesis.</title>
        <authorList>
            <person name="Liu J."/>
            <person name="Shi C."/>
            <person name="Shi C.C."/>
            <person name="Li W."/>
            <person name="Zhang Q.J."/>
            <person name="Zhang Y."/>
            <person name="Li K."/>
            <person name="Lu H.F."/>
            <person name="Shi C."/>
            <person name="Zhu S.T."/>
            <person name="Xiao Z.Y."/>
            <person name="Nan H."/>
            <person name="Yue Y."/>
            <person name="Zhu X.G."/>
            <person name="Wu Y."/>
            <person name="Hong X.N."/>
            <person name="Fan G.Y."/>
            <person name="Tong Y."/>
            <person name="Zhang D."/>
            <person name="Mao C.L."/>
            <person name="Liu Y.L."/>
            <person name="Hao S.J."/>
            <person name="Liu W.Q."/>
            <person name="Lv M.Q."/>
            <person name="Zhang H.B."/>
            <person name="Liu Y."/>
            <person name="Hu-Tang G.R."/>
            <person name="Wang J.P."/>
            <person name="Wang J.H."/>
            <person name="Sun Y.H."/>
            <person name="Ni S.B."/>
            <person name="Chen W.B."/>
            <person name="Zhang X.C."/>
            <person name="Jiao Y.N."/>
            <person name="Eichler E.E."/>
            <person name="Li G.H."/>
            <person name="Liu X."/>
            <person name="Gao L.Z."/>
        </authorList>
    </citation>
    <scope>NUCLEOTIDE SEQUENCE [LARGE SCALE GENOMIC DNA]</scope>
    <source>
        <strain evidence="3">cv. GT1</strain>
        <tissue evidence="2">Leaf</tissue>
    </source>
</reference>
<proteinExistence type="predicted"/>
<dbReference type="Pfam" id="PF04114">
    <property type="entry name" value="Gaa1"/>
    <property type="match status" value="2"/>
</dbReference>
<name>A0A6A6MRW1_HEVBR</name>
<gene>
    <name evidence="2" type="ORF">GH714_041892</name>
</gene>
<feature type="transmembrane region" description="Helical" evidence="1">
    <location>
        <begin position="261"/>
        <end position="284"/>
    </location>
</feature>